<proteinExistence type="predicted"/>
<protein>
    <submittedName>
        <fullName evidence="2">Uncharacterized protein</fullName>
    </submittedName>
</protein>
<evidence type="ECO:0000313" key="2">
    <source>
        <dbReference type="EMBL" id="GJN36479.1"/>
    </source>
</evidence>
<dbReference type="Proteomes" id="UP001054889">
    <property type="component" value="Unassembled WGS sequence"/>
</dbReference>
<feature type="compositionally biased region" description="Basic residues" evidence="1">
    <location>
        <begin position="70"/>
        <end position="80"/>
    </location>
</feature>
<accession>A0AAV5FLC8</accession>
<comment type="caution">
    <text evidence="2">The sequence shown here is derived from an EMBL/GenBank/DDBJ whole genome shotgun (WGS) entry which is preliminary data.</text>
</comment>
<evidence type="ECO:0000256" key="1">
    <source>
        <dbReference type="SAM" id="MobiDB-lite"/>
    </source>
</evidence>
<evidence type="ECO:0000313" key="3">
    <source>
        <dbReference type="Proteomes" id="UP001054889"/>
    </source>
</evidence>
<name>A0AAV5FLC8_ELECO</name>
<gene>
    <name evidence="2" type="primary">gb25340</name>
    <name evidence="2" type="ORF">PR202_gb25340</name>
</gene>
<dbReference type="EMBL" id="BQKI01000089">
    <property type="protein sequence ID" value="GJN36479.1"/>
    <property type="molecule type" value="Genomic_DNA"/>
</dbReference>
<keyword evidence="3" id="KW-1185">Reference proteome</keyword>
<reference evidence="2" key="1">
    <citation type="journal article" date="2018" name="DNA Res.">
        <title>Multiple hybrid de novo genome assembly of finger millet, an orphan allotetraploid crop.</title>
        <authorList>
            <person name="Hatakeyama M."/>
            <person name="Aluri S."/>
            <person name="Balachadran M.T."/>
            <person name="Sivarajan S.R."/>
            <person name="Patrignani A."/>
            <person name="Gruter S."/>
            <person name="Poveda L."/>
            <person name="Shimizu-Inatsugi R."/>
            <person name="Baeten J."/>
            <person name="Francoijs K.J."/>
            <person name="Nataraja K.N."/>
            <person name="Reddy Y.A.N."/>
            <person name="Phadnis S."/>
            <person name="Ravikumar R.L."/>
            <person name="Schlapbach R."/>
            <person name="Sreeman S.M."/>
            <person name="Shimizu K.K."/>
        </authorList>
    </citation>
    <scope>NUCLEOTIDE SEQUENCE</scope>
</reference>
<reference evidence="2" key="2">
    <citation type="submission" date="2021-12" db="EMBL/GenBank/DDBJ databases">
        <title>Resequencing data analysis of finger millet.</title>
        <authorList>
            <person name="Hatakeyama M."/>
            <person name="Aluri S."/>
            <person name="Balachadran M.T."/>
            <person name="Sivarajan S.R."/>
            <person name="Poveda L."/>
            <person name="Shimizu-Inatsugi R."/>
            <person name="Schlapbach R."/>
            <person name="Sreeman S.M."/>
            <person name="Shimizu K.K."/>
        </authorList>
    </citation>
    <scope>NUCLEOTIDE SEQUENCE</scope>
</reference>
<feature type="region of interest" description="Disordered" evidence="1">
    <location>
        <begin position="56"/>
        <end position="80"/>
    </location>
</feature>
<organism evidence="2 3">
    <name type="scientific">Eleusine coracana subsp. coracana</name>
    <dbReference type="NCBI Taxonomy" id="191504"/>
    <lineage>
        <taxon>Eukaryota</taxon>
        <taxon>Viridiplantae</taxon>
        <taxon>Streptophyta</taxon>
        <taxon>Embryophyta</taxon>
        <taxon>Tracheophyta</taxon>
        <taxon>Spermatophyta</taxon>
        <taxon>Magnoliopsida</taxon>
        <taxon>Liliopsida</taxon>
        <taxon>Poales</taxon>
        <taxon>Poaceae</taxon>
        <taxon>PACMAD clade</taxon>
        <taxon>Chloridoideae</taxon>
        <taxon>Cynodonteae</taxon>
        <taxon>Eleusininae</taxon>
        <taxon>Eleusine</taxon>
    </lineage>
</organism>
<sequence length="80" mass="9141">MVEMDATLLVSSRVLTCERRQSSDCMWFCASEPPTMASDLPWTNWRNWSVGRVGREAEAAGRRQAVSAGKQRRGRRQGRR</sequence>
<dbReference type="AlphaFoldDB" id="A0AAV5FLC8"/>